<keyword evidence="10" id="KW-1185">Reference proteome</keyword>
<dbReference type="CDD" id="cd16321">
    <property type="entry name" value="MraZ_C"/>
    <property type="match status" value="1"/>
</dbReference>
<dbReference type="Proteomes" id="UP000199411">
    <property type="component" value="Unassembled WGS sequence"/>
</dbReference>
<dbReference type="EMBL" id="FMYU01000012">
    <property type="protein sequence ID" value="SDC93287.1"/>
    <property type="molecule type" value="Genomic_DNA"/>
</dbReference>
<name>A0A1G6QNQ7_9BACT</name>
<organism evidence="9 10">
    <name type="scientific">Desulfurella multipotens</name>
    <dbReference type="NCBI Taxonomy" id="79269"/>
    <lineage>
        <taxon>Bacteria</taxon>
        <taxon>Pseudomonadati</taxon>
        <taxon>Campylobacterota</taxon>
        <taxon>Desulfurellia</taxon>
        <taxon>Desulfurellales</taxon>
        <taxon>Desulfurellaceae</taxon>
        <taxon>Desulfurella</taxon>
    </lineage>
</organism>
<comment type="subcellular location">
    <subcellularLocation>
        <location evidence="7">Cytoplasm</location>
        <location evidence="7">Nucleoid</location>
    </subcellularLocation>
</comment>
<dbReference type="OrthoDB" id="9807753at2"/>
<comment type="similarity">
    <text evidence="7">Belongs to the MraZ family.</text>
</comment>
<reference evidence="10" key="1">
    <citation type="submission" date="2016-10" db="EMBL/GenBank/DDBJ databases">
        <authorList>
            <person name="Varghese N."/>
            <person name="Submissions S."/>
        </authorList>
    </citation>
    <scope>NUCLEOTIDE SEQUENCE [LARGE SCALE GENOMIC DNA]</scope>
    <source>
        <strain evidence="10">DSM 8415</strain>
    </source>
</reference>
<dbReference type="InterPro" id="IPR020603">
    <property type="entry name" value="MraZ_dom"/>
</dbReference>
<evidence type="ECO:0000313" key="9">
    <source>
        <dbReference type="EMBL" id="SDC93287.1"/>
    </source>
</evidence>
<dbReference type="GO" id="GO:0009295">
    <property type="term" value="C:nucleoid"/>
    <property type="evidence" value="ECO:0007669"/>
    <property type="project" value="UniProtKB-SubCell"/>
</dbReference>
<dbReference type="PANTHER" id="PTHR34701">
    <property type="entry name" value="TRANSCRIPTIONAL REGULATOR MRAZ"/>
    <property type="match status" value="1"/>
</dbReference>
<evidence type="ECO:0000256" key="4">
    <source>
        <dbReference type="ARBA" id="ARBA00023015"/>
    </source>
</evidence>
<dbReference type="SUPFAM" id="SSF89447">
    <property type="entry name" value="AbrB/MazE/MraZ-like"/>
    <property type="match status" value="1"/>
</dbReference>
<dbReference type="RefSeq" id="WP_092129484.1">
    <property type="nucleotide sequence ID" value="NZ_FMYU01000012.1"/>
</dbReference>
<evidence type="ECO:0000256" key="1">
    <source>
        <dbReference type="ARBA" id="ARBA00013860"/>
    </source>
</evidence>
<feature type="domain" description="SpoVT-AbrB" evidence="8">
    <location>
        <begin position="79"/>
        <end position="122"/>
    </location>
</feature>
<dbReference type="Gene3D" id="3.40.1550.20">
    <property type="entry name" value="Transcriptional regulator MraZ domain"/>
    <property type="match status" value="1"/>
</dbReference>
<dbReference type="GO" id="GO:0005737">
    <property type="term" value="C:cytoplasm"/>
    <property type="evidence" value="ECO:0007669"/>
    <property type="project" value="UniProtKB-UniRule"/>
</dbReference>
<accession>A0A1G6QNQ7</accession>
<evidence type="ECO:0000256" key="7">
    <source>
        <dbReference type="HAMAP-Rule" id="MF_01008"/>
    </source>
</evidence>
<evidence type="ECO:0000259" key="8">
    <source>
        <dbReference type="PROSITE" id="PS51740"/>
    </source>
</evidence>
<dbReference type="InterPro" id="IPR035642">
    <property type="entry name" value="MraZ_N"/>
</dbReference>
<keyword evidence="3" id="KW-0677">Repeat</keyword>
<dbReference type="NCBIfam" id="TIGR00242">
    <property type="entry name" value="division/cell wall cluster transcriptional repressor MraZ"/>
    <property type="match status" value="1"/>
</dbReference>
<dbReference type="HAMAP" id="MF_01008">
    <property type="entry name" value="MraZ"/>
    <property type="match status" value="1"/>
</dbReference>
<dbReference type="CDD" id="cd16320">
    <property type="entry name" value="MraZ_N"/>
    <property type="match status" value="1"/>
</dbReference>
<evidence type="ECO:0000256" key="5">
    <source>
        <dbReference type="ARBA" id="ARBA00023125"/>
    </source>
</evidence>
<dbReference type="GO" id="GO:0003700">
    <property type="term" value="F:DNA-binding transcription factor activity"/>
    <property type="evidence" value="ECO:0007669"/>
    <property type="project" value="UniProtKB-UniRule"/>
</dbReference>
<dbReference type="InterPro" id="IPR007159">
    <property type="entry name" value="SpoVT-AbrB_dom"/>
</dbReference>
<dbReference type="PANTHER" id="PTHR34701:SF1">
    <property type="entry name" value="TRANSCRIPTIONAL REGULATOR MRAZ"/>
    <property type="match status" value="1"/>
</dbReference>
<keyword evidence="5 7" id="KW-0238">DNA-binding</keyword>
<proteinExistence type="inferred from homology"/>
<dbReference type="InterPro" id="IPR037914">
    <property type="entry name" value="SpoVT-AbrB_sf"/>
</dbReference>
<comment type="subunit">
    <text evidence="7">Forms oligomers.</text>
</comment>
<protein>
    <recommendedName>
        <fullName evidence="1 7">Transcriptional regulator MraZ</fullName>
    </recommendedName>
</protein>
<evidence type="ECO:0000313" key="10">
    <source>
        <dbReference type="Proteomes" id="UP000199411"/>
    </source>
</evidence>
<dbReference type="InterPro" id="IPR003444">
    <property type="entry name" value="MraZ"/>
</dbReference>
<evidence type="ECO:0000256" key="2">
    <source>
        <dbReference type="ARBA" id="ARBA00022490"/>
    </source>
</evidence>
<keyword evidence="4 7" id="KW-0805">Transcription regulation</keyword>
<dbReference type="AlphaFoldDB" id="A0A1G6QNQ7"/>
<dbReference type="InterPro" id="IPR038619">
    <property type="entry name" value="MraZ_sf"/>
</dbReference>
<dbReference type="InterPro" id="IPR035644">
    <property type="entry name" value="MraZ_C"/>
</dbReference>
<dbReference type="GO" id="GO:0000976">
    <property type="term" value="F:transcription cis-regulatory region binding"/>
    <property type="evidence" value="ECO:0007669"/>
    <property type="project" value="TreeGrafter"/>
</dbReference>
<dbReference type="PROSITE" id="PS51740">
    <property type="entry name" value="SPOVT_ABRB"/>
    <property type="match status" value="2"/>
</dbReference>
<dbReference type="Pfam" id="PF02381">
    <property type="entry name" value="MraZ"/>
    <property type="match status" value="2"/>
</dbReference>
<dbReference type="GO" id="GO:2000143">
    <property type="term" value="P:negative regulation of DNA-templated transcription initiation"/>
    <property type="evidence" value="ECO:0007669"/>
    <property type="project" value="TreeGrafter"/>
</dbReference>
<evidence type="ECO:0000256" key="3">
    <source>
        <dbReference type="ARBA" id="ARBA00022737"/>
    </source>
</evidence>
<feature type="domain" description="SpoVT-AbrB" evidence="8">
    <location>
        <begin position="5"/>
        <end position="50"/>
    </location>
</feature>
<evidence type="ECO:0000256" key="6">
    <source>
        <dbReference type="ARBA" id="ARBA00023163"/>
    </source>
</evidence>
<keyword evidence="2 7" id="KW-0963">Cytoplasm</keyword>
<keyword evidence="6 7" id="KW-0804">Transcription</keyword>
<gene>
    <name evidence="7" type="primary">mraZ</name>
    <name evidence="9" type="ORF">SAMN05660835_01611</name>
</gene>
<sequence>MLRGRFECILDDKGRIKIPSKFLEILKGSGVNVLVMTFFDQSIYAYPQDIWESLESKALNLPLTNKSARRFKRMFFSSAIDVNLDSQGRIIIPQTLRQLANIEKNIVVLGNLDHIELWSAQNWQQEMDLLMQDEEKLAQEIESLGIKL</sequence>